<reference evidence="3 4" key="1">
    <citation type="journal article" date="2021" name="Comput. Struct. Biotechnol. J.">
        <title>De novo genome assembly of the potent medicinal plant Rehmannia glutinosa using nanopore technology.</title>
        <authorList>
            <person name="Ma L."/>
            <person name="Dong C."/>
            <person name="Song C."/>
            <person name="Wang X."/>
            <person name="Zheng X."/>
            <person name="Niu Y."/>
            <person name="Chen S."/>
            <person name="Feng W."/>
        </authorList>
    </citation>
    <scope>NUCLEOTIDE SEQUENCE [LARGE SCALE GENOMIC DNA]</scope>
    <source>
        <strain evidence="3">DH-2019</strain>
    </source>
</reference>
<feature type="transmembrane region" description="Helical" evidence="2">
    <location>
        <begin position="249"/>
        <end position="271"/>
    </location>
</feature>
<feature type="compositionally biased region" description="Polar residues" evidence="1">
    <location>
        <begin position="137"/>
        <end position="169"/>
    </location>
</feature>
<evidence type="ECO:0000256" key="1">
    <source>
        <dbReference type="SAM" id="MobiDB-lite"/>
    </source>
</evidence>
<keyword evidence="4" id="KW-1185">Reference proteome</keyword>
<keyword evidence="2" id="KW-1133">Transmembrane helix</keyword>
<evidence type="ECO:0000256" key="2">
    <source>
        <dbReference type="SAM" id="Phobius"/>
    </source>
</evidence>
<dbReference type="Proteomes" id="UP001318860">
    <property type="component" value="Unassembled WGS sequence"/>
</dbReference>
<accession>A0ABR0WD55</accession>
<gene>
    <name evidence="3" type="ORF">DH2020_022371</name>
</gene>
<name>A0ABR0WD55_REHGL</name>
<evidence type="ECO:0000313" key="3">
    <source>
        <dbReference type="EMBL" id="KAK6145551.1"/>
    </source>
</evidence>
<comment type="caution">
    <text evidence="3">The sequence shown here is derived from an EMBL/GenBank/DDBJ whole genome shotgun (WGS) entry which is preliminary data.</text>
</comment>
<keyword evidence="2" id="KW-0812">Transmembrane</keyword>
<dbReference type="PANTHER" id="PTHR37233">
    <property type="entry name" value="TRANSMEMBRANE PROTEIN"/>
    <property type="match status" value="1"/>
</dbReference>
<feature type="region of interest" description="Disordered" evidence="1">
    <location>
        <begin position="106"/>
        <end position="231"/>
    </location>
</feature>
<organism evidence="3 4">
    <name type="scientific">Rehmannia glutinosa</name>
    <name type="common">Chinese foxglove</name>
    <dbReference type="NCBI Taxonomy" id="99300"/>
    <lineage>
        <taxon>Eukaryota</taxon>
        <taxon>Viridiplantae</taxon>
        <taxon>Streptophyta</taxon>
        <taxon>Embryophyta</taxon>
        <taxon>Tracheophyta</taxon>
        <taxon>Spermatophyta</taxon>
        <taxon>Magnoliopsida</taxon>
        <taxon>eudicotyledons</taxon>
        <taxon>Gunneridae</taxon>
        <taxon>Pentapetalae</taxon>
        <taxon>asterids</taxon>
        <taxon>lamiids</taxon>
        <taxon>Lamiales</taxon>
        <taxon>Orobanchaceae</taxon>
        <taxon>Rehmannieae</taxon>
        <taxon>Rehmannia</taxon>
    </lineage>
</organism>
<evidence type="ECO:0000313" key="4">
    <source>
        <dbReference type="Proteomes" id="UP001318860"/>
    </source>
</evidence>
<feature type="compositionally biased region" description="Low complexity" evidence="1">
    <location>
        <begin position="120"/>
        <end position="132"/>
    </location>
</feature>
<dbReference type="PANTHER" id="PTHR37233:SF2">
    <property type="entry name" value="TRANSMEMBRANE PROTEIN"/>
    <property type="match status" value="1"/>
</dbReference>
<proteinExistence type="predicted"/>
<dbReference type="EMBL" id="JABTTQ020000012">
    <property type="protein sequence ID" value="KAK6145551.1"/>
    <property type="molecule type" value="Genomic_DNA"/>
</dbReference>
<protein>
    <submittedName>
        <fullName evidence="3">Uncharacterized protein</fullName>
    </submittedName>
</protein>
<sequence>MNQTISLSPKNENSGPIPGAINMKTAVGLIVGLFSPLKSETECKIVTGMGNFGNLANYQQVARSNIRVLLLKVPKVTSLSEPVKLRRSAQGKISRFHLLATGSDNVATETTDNDSKAIEGSFSSDGSSANASDVEDSSATPQVSEISNGAANSTNPNQDSSAAKSSSTVKRAPLTARERLRAARVLSRYTDSKPSKPGLQSKLLDSLRESDKGKKRPGLPEAPTNMLDDSKRGLPTGGWTINISAGMDVFLVIFSFVFISSVMFATTYIVWKVGAIHFND</sequence>
<keyword evidence="2" id="KW-0472">Membrane</keyword>